<name>A0A517LRB1_9PEZI</name>
<feature type="compositionally biased region" description="Acidic residues" evidence="1">
    <location>
        <begin position="313"/>
        <end position="335"/>
    </location>
</feature>
<sequence>MESNHGPQRFVAPEQRPSSPPATPGTRSRNTSATSYISVSRSKRYGIMHMGMGVSPPENIEPRGLGHAFSYTPPNRDNDPSTASSSSSSTNAHADLDDDAASNENDPIPEIETTSDVSQRQASVVEHFDDDSNLEAEEVSDDDIAYDDESLHVRPDETEEAESEEDVPESPLEQEDILESLKNLKCGGQQEREKAQEFEDAQRERYKKKKNRWSIGGTKKRSHTQSIGSKSSDNDDVDPLDDLESGSRRLRRRTYGREDAERPNRSSLLFETPPAEIEEIGYSETIPEGAIPVLKPVIISSDTDSDHGLSSSDDADAENSDDEDDDDDLNADEDMLVPAWLMEIDSNPPSPSAIVD</sequence>
<dbReference type="AlphaFoldDB" id="A0A517LRB1"/>
<organism evidence="2 3">
    <name type="scientific">Venturia effusa</name>
    <dbReference type="NCBI Taxonomy" id="50376"/>
    <lineage>
        <taxon>Eukaryota</taxon>
        <taxon>Fungi</taxon>
        <taxon>Dikarya</taxon>
        <taxon>Ascomycota</taxon>
        <taxon>Pezizomycotina</taxon>
        <taxon>Dothideomycetes</taxon>
        <taxon>Pleosporomycetidae</taxon>
        <taxon>Venturiales</taxon>
        <taxon>Venturiaceae</taxon>
        <taxon>Venturia</taxon>
    </lineage>
</organism>
<feature type="compositionally biased region" description="Acidic residues" evidence="1">
    <location>
        <begin position="234"/>
        <end position="244"/>
    </location>
</feature>
<gene>
    <name evidence="2" type="ORF">FKW77_005387</name>
</gene>
<feature type="compositionally biased region" description="Basic and acidic residues" evidence="1">
    <location>
        <begin position="190"/>
        <end position="204"/>
    </location>
</feature>
<proteinExistence type="predicted"/>
<dbReference type="EMBL" id="CP042203">
    <property type="protein sequence ID" value="QDS78177.1"/>
    <property type="molecule type" value="Genomic_DNA"/>
</dbReference>
<feature type="compositionally biased region" description="Acidic residues" evidence="1">
    <location>
        <begin position="157"/>
        <end position="178"/>
    </location>
</feature>
<evidence type="ECO:0000313" key="3">
    <source>
        <dbReference type="Proteomes" id="UP000316270"/>
    </source>
</evidence>
<keyword evidence="3" id="KW-1185">Reference proteome</keyword>
<feature type="region of interest" description="Disordered" evidence="1">
    <location>
        <begin position="1"/>
        <end position="275"/>
    </location>
</feature>
<reference evidence="2 3" key="1">
    <citation type="submission" date="2019-07" db="EMBL/GenBank/DDBJ databases">
        <title>Finished genome of Venturia effusa.</title>
        <authorList>
            <person name="Young C.A."/>
            <person name="Cox M.P."/>
            <person name="Ganley A.R.D."/>
            <person name="David W.J."/>
        </authorList>
    </citation>
    <scope>NUCLEOTIDE SEQUENCE [LARGE SCALE GENOMIC DNA]</scope>
    <source>
        <strain evidence="3">albino</strain>
    </source>
</reference>
<evidence type="ECO:0000256" key="1">
    <source>
        <dbReference type="SAM" id="MobiDB-lite"/>
    </source>
</evidence>
<feature type="compositionally biased region" description="Basic residues" evidence="1">
    <location>
        <begin position="205"/>
        <end position="223"/>
    </location>
</feature>
<feature type="compositionally biased region" description="Polar residues" evidence="1">
    <location>
        <begin position="25"/>
        <end position="40"/>
    </location>
</feature>
<feature type="compositionally biased region" description="Low complexity" evidence="1">
    <location>
        <begin position="81"/>
        <end position="90"/>
    </location>
</feature>
<feature type="compositionally biased region" description="Basic and acidic residues" evidence="1">
    <location>
        <begin position="255"/>
        <end position="264"/>
    </location>
</feature>
<feature type="compositionally biased region" description="Acidic residues" evidence="1">
    <location>
        <begin position="128"/>
        <end position="148"/>
    </location>
</feature>
<feature type="region of interest" description="Disordered" evidence="1">
    <location>
        <begin position="297"/>
        <end position="336"/>
    </location>
</feature>
<protein>
    <submittedName>
        <fullName evidence="2">Uncharacterized protein</fullName>
    </submittedName>
</protein>
<accession>A0A517LRB1</accession>
<dbReference type="Proteomes" id="UP000316270">
    <property type="component" value="Chromosome 19"/>
</dbReference>
<dbReference type="OrthoDB" id="4186058at2759"/>
<evidence type="ECO:0000313" key="2">
    <source>
        <dbReference type="EMBL" id="QDS78177.1"/>
    </source>
</evidence>
<feature type="compositionally biased region" description="Polar residues" evidence="1">
    <location>
        <begin position="112"/>
        <end position="122"/>
    </location>
</feature>
<dbReference type="STRING" id="50376.A0A517LRB1"/>